<dbReference type="Gene3D" id="3.90.1150.10">
    <property type="entry name" value="Aspartate Aminotransferase, domain 1"/>
    <property type="match status" value="1"/>
</dbReference>
<dbReference type="PANTHER" id="PTHR43586">
    <property type="entry name" value="CYSTEINE DESULFURASE"/>
    <property type="match status" value="1"/>
</dbReference>
<dbReference type="InterPro" id="IPR015421">
    <property type="entry name" value="PyrdxlP-dep_Trfase_major"/>
</dbReference>
<evidence type="ECO:0000313" key="3">
    <source>
        <dbReference type="EMBL" id="QCK15393.1"/>
    </source>
</evidence>
<accession>A0A4D7JKC4</accession>
<gene>
    <name evidence="3" type="ORF">DCC35_11880</name>
</gene>
<keyword evidence="3" id="KW-0808">Transferase</keyword>
<dbReference type="Proteomes" id="UP000298616">
    <property type="component" value="Chromosome"/>
</dbReference>
<dbReference type="EMBL" id="CP028923">
    <property type="protein sequence ID" value="QCK15393.1"/>
    <property type="molecule type" value="Genomic_DNA"/>
</dbReference>
<dbReference type="Gene3D" id="3.40.640.10">
    <property type="entry name" value="Type I PLP-dependent aspartate aminotransferase-like (Major domain)"/>
    <property type="match status" value="1"/>
</dbReference>
<dbReference type="KEGG" id="fpf:DCC35_11880"/>
<evidence type="ECO:0000259" key="2">
    <source>
        <dbReference type="Pfam" id="PF00266"/>
    </source>
</evidence>
<reference evidence="3 4" key="1">
    <citation type="submission" date="2018-04" db="EMBL/GenBank/DDBJ databases">
        <title>Complete genome uncultured novel isolate.</title>
        <authorList>
            <person name="Merlino G."/>
        </authorList>
    </citation>
    <scope>NUCLEOTIDE SEQUENCE [LARGE SCALE GENOMIC DNA]</scope>
    <source>
        <strain evidence="4">R1DC9</strain>
    </source>
</reference>
<organism evidence="3 4">
    <name type="scientific">Mangrovivirga cuniculi</name>
    <dbReference type="NCBI Taxonomy" id="2715131"/>
    <lineage>
        <taxon>Bacteria</taxon>
        <taxon>Pseudomonadati</taxon>
        <taxon>Bacteroidota</taxon>
        <taxon>Cytophagia</taxon>
        <taxon>Cytophagales</taxon>
        <taxon>Mangrovivirgaceae</taxon>
        <taxon>Mangrovivirga</taxon>
    </lineage>
</organism>
<dbReference type="PANTHER" id="PTHR43586:SF15">
    <property type="entry name" value="BLR3095 PROTEIN"/>
    <property type="match status" value="1"/>
</dbReference>
<protein>
    <submittedName>
        <fullName evidence="3">Aminotransferase</fullName>
    </submittedName>
</protein>
<dbReference type="InterPro" id="IPR015422">
    <property type="entry name" value="PyrdxlP-dep_Trfase_small"/>
</dbReference>
<keyword evidence="4" id="KW-1185">Reference proteome</keyword>
<dbReference type="SUPFAM" id="SSF53383">
    <property type="entry name" value="PLP-dependent transferases"/>
    <property type="match status" value="1"/>
</dbReference>
<dbReference type="InterPro" id="IPR015424">
    <property type="entry name" value="PyrdxlP-dep_Trfase"/>
</dbReference>
<dbReference type="AlphaFoldDB" id="A0A4D7JKC4"/>
<name>A0A4D7JKC4_9BACT</name>
<dbReference type="Pfam" id="PF00266">
    <property type="entry name" value="Aminotran_5"/>
    <property type="match status" value="1"/>
</dbReference>
<dbReference type="OrthoDB" id="513408at2"/>
<dbReference type="RefSeq" id="WP_137090991.1">
    <property type="nucleotide sequence ID" value="NZ_CP028923.1"/>
</dbReference>
<evidence type="ECO:0000256" key="1">
    <source>
        <dbReference type="ARBA" id="ARBA00022898"/>
    </source>
</evidence>
<sequence length="384" mass="43126">MPELTCQKEKFSLSPETIYLNCAYMSPLLTSSQQAGIQGIKSKGDPTKINPDDFFTIKEQIKSLYSKLVNCKSEQIALIPSTSYGYASVFRNLEGNKNDEILMVADEFPSSYYTIDNWCKNNGANLKEIPKPSSESEITWSKKLINSITDKTSIIAIPTVHWIDGTAFNLKEIGKVCHEKGIKLIVDGTQSVGAVPLDIAECNLYALIVASYKWLFGPYSIGLLYVDESLNQGEPIEYSWMNRSNAADFSSLTNYTDEYDEGASRFNVGEFSNFILLPMLRDALEQLNMWTVEGVNKYCEELSKDLIQFCESSGLKINNARERENHLIGIDLSESNVSATQLADELKKENISVSVRKTLIRISINVYNTPEDISKFISVVKRLI</sequence>
<proteinExistence type="predicted"/>
<feature type="domain" description="Aminotransferase class V" evidence="2">
    <location>
        <begin position="56"/>
        <end position="376"/>
    </location>
</feature>
<dbReference type="GO" id="GO:0008483">
    <property type="term" value="F:transaminase activity"/>
    <property type="evidence" value="ECO:0007669"/>
    <property type="project" value="UniProtKB-KW"/>
</dbReference>
<keyword evidence="1" id="KW-0663">Pyridoxal phosphate</keyword>
<evidence type="ECO:0000313" key="4">
    <source>
        <dbReference type="Proteomes" id="UP000298616"/>
    </source>
</evidence>
<dbReference type="InterPro" id="IPR000192">
    <property type="entry name" value="Aminotrans_V_dom"/>
</dbReference>
<keyword evidence="3" id="KW-0032">Aminotransferase</keyword>